<reference evidence="3" key="1">
    <citation type="journal article" date="2021" name="Front. Microbiol.">
        <title>Comprehensive Comparative Genomics and Phenotyping of Methylobacterium Species.</title>
        <authorList>
            <person name="Alessa O."/>
            <person name="Ogura Y."/>
            <person name="Fujitani Y."/>
            <person name="Takami H."/>
            <person name="Hayashi T."/>
            <person name="Sahin N."/>
            <person name="Tani A."/>
        </authorList>
    </citation>
    <scope>NUCLEOTIDE SEQUENCE</scope>
    <source>
        <strain evidence="3">NBRC 15686</strain>
    </source>
</reference>
<dbReference type="Proteomes" id="UP001055039">
    <property type="component" value="Unassembled WGS sequence"/>
</dbReference>
<feature type="compositionally biased region" description="Basic and acidic residues" evidence="1">
    <location>
        <begin position="39"/>
        <end position="85"/>
    </location>
</feature>
<keyword evidence="4" id="KW-1185">Reference proteome</keyword>
<proteinExistence type="predicted"/>
<feature type="region of interest" description="Disordered" evidence="1">
    <location>
        <begin position="129"/>
        <end position="148"/>
    </location>
</feature>
<gene>
    <name evidence="3" type="ORF">LNAOJCKE_4603</name>
</gene>
<keyword evidence="2" id="KW-0732">Signal</keyword>
<organism evidence="3 4">
    <name type="scientific">Methylorubrum aminovorans</name>
    <dbReference type="NCBI Taxonomy" id="269069"/>
    <lineage>
        <taxon>Bacteria</taxon>
        <taxon>Pseudomonadati</taxon>
        <taxon>Pseudomonadota</taxon>
        <taxon>Alphaproteobacteria</taxon>
        <taxon>Hyphomicrobiales</taxon>
        <taxon>Methylobacteriaceae</taxon>
        <taxon>Methylorubrum</taxon>
    </lineage>
</organism>
<feature type="region of interest" description="Disordered" evidence="1">
    <location>
        <begin position="39"/>
        <end position="95"/>
    </location>
</feature>
<name>A0ABQ4ULZ7_9HYPH</name>
<feature type="signal peptide" evidence="2">
    <location>
        <begin position="1"/>
        <end position="23"/>
    </location>
</feature>
<feature type="chain" id="PRO_5045354988" evidence="2">
    <location>
        <begin position="24"/>
        <end position="148"/>
    </location>
</feature>
<reference evidence="3" key="2">
    <citation type="submission" date="2021-08" db="EMBL/GenBank/DDBJ databases">
        <authorList>
            <person name="Tani A."/>
            <person name="Ola A."/>
            <person name="Ogura Y."/>
            <person name="Katsura K."/>
            <person name="Hayashi T."/>
        </authorList>
    </citation>
    <scope>NUCLEOTIDE SEQUENCE</scope>
    <source>
        <strain evidence="3">NBRC 15686</strain>
    </source>
</reference>
<evidence type="ECO:0000256" key="1">
    <source>
        <dbReference type="SAM" id="MobiDB-lite"/>
    </source>
</evidence>
<comment type="caution">
    <text evidence="3">The sequence shown here is derived from an EMBL/GenBank/DDBJ whole genome shotgun (WGS) entry which is preliminary data.</text>
</comment>
<evidence type="ECO:0000256" key="2">
    <source>
        <dbReference type="SAM" id="SignalP"/>
    </source>
</evidence>
<accession>A0ABQ4ULZ7</accession>
<dbReference type="EMBL" id="BPRC01000026">
    <property type="protein sequence ID" value="GJE67372.1"/>
    <property type="molecule type" value="Genomic_DNA"/>
</dbReference>
<feature type="compositionally biased region" description="Polar residues" evidence="1">
    <location>
        <begin position="132"/>
        <end position="148"/>
    </location>
</feature>
<evidence type="ECO:0000313" key="4">
    <source>
        <dbReference type="Proteomes" id="UP001055039"/>
    </source>
</evidence>
<sequence length="148" mass="15887">MTTRFAAPAIGVVALVIAWPASAAPLANALTAPSSLLSRVEHDHSDSDYGRGDPRSDNRRSENDRDSRRSSDRADRDEDRQESGEGWRGGKGASFWLRSGDLRLGARCAPGEPMRACVDAALLLLDKAKSAQTQVPTPSANTPTSQTR</sequence>
<evidence type="ECO:0000313" key="3">
    <source>
        <dbReference type="EMBL" id="GJE67372.1"/>
    </source>
</evidence>
<protein>
    <submittedName>
        <fullName evidence="3">Uncharacterized protein</fullName>
    </submittedName>
</protein>